<protein>
    <recommendedName>
        <fullName evidence="1">N(6)-L-threonylcarbamoyladenine synthase</fullName>
        <ecNumber evidence="1">2.3.1.234</ecNumber>
    </recommendedName>
</protein>
<evidence type="ECO:0000256" key="4">
    <source>
        <dbReference type="ARBA" id="ARBA00022723"/>
    </source>
</evidence>
<dbReference type="Gene3D" id="3.30.420.40">
    <property type="match status" value="2"/>
</dbReference>
<dbReference type="InterPro" id="IPR000905">
    <property type="entry name" value="Gcp-like_dom"/>
</dbReference>
<dbReference type="EMBL" id="UINC01085191">
    <property type="protein sequence ID" value="SVC32505.1"/>
    <property type="molecule type" value="Genomic_DNA"/>
</dbReference>
<feature type="non-terminal residue" evidence="8">
    <location>
        <position position="198"/>
    </location>
</feature>
<evidence type="ECO:0000256" key="6">
    <source>
        <dbReference type="ARBA" id="ARBA00048117"/>
    </source>
</evidence>
<reference evidence="8" key="1">
    <citation type="submission" date="2018-05" db="EMBL/GenBank/DDBJ databases">
        <authorList>
            <person name="Lanie J.A."/>
            <person name="Ng W.-L."/>
            <person name="Kazmierczak K.M."/>
            <person name="Andrzejewski T.M."/>
            <person name="Davidsen T.M."/>
            <person name="Wayne K.J."/>
            <person name="Tettelin H."/>
            <person name="Glass J.I."/>
            <person name="Rusch D."/>
            <person name="Podicherti R."/>
            <person name="Tsui H.-C.T."/>
            <person name="Winkler M.E."/>
        </authorList>
    </citation>
    <scope>NUCLEOTIDE SEQUENCE</scope>
</reference>
<dbReference type="GO" id="GO:0070525">
    <property type="term" value="P:tRNA threonylcarbamoyladenosine metabolic process"/>
    <property type="evidence" value="ECO:0007669"/>
    <property type="project" value="UniProtKB-ARBA"/>
</dbReference>
<keyword evidence="4" id="KW-0479">Metal-binding</keyword>
<dbReference type="AlphaFoldDB" id="A0A382L9L7"/>
<organism evidence="8">
    <name type="scientific">marine metagenome</name>
    <dbReference type="NCBI Taxonomy" id="408172"/>
    <lineage>
        <taxon>unclassified sequences</taxon>
        <taxon>metagenomes</taxon>
        <taxon>ecological metagenomes</taxon>
    </lineage>
</organism>
<keyword evidence="5" id="KW-0012">Acyltransferase</keyword>
<proteinExistence type="predicted"/>
<sequence length="198" mass="20388">VVERATVVRSSVVSSQVEQHAEFGGVVPEIAGRAHVRELVPVLAEALATAGIDNAAGPDGVDAVAATTGPGLVGSLLVGVSAAKALSLVWGVPFVSVNHLEAHLYASFLEEPDLELPLVVLLASGGHTMLVLMEGHGRYRLLGSTLDDAAGEAYDKVARYLGLGYPGGPAIDSLAADGDPTAFDYPRAMVQENPDTLP</sequence>
<name>A0A382L9L7_9ZZZZ</name>
<evidence type="ECO:0000256" key="3">
    <source>
        <dbReference type="ARBA" id="ARBA00022694"/>
    </source>
</evidence>
<dbReference type="InterPro" id="IPR017860">
    <property type="entry name" value="Peptidase_M22_CS"/>
</dbReference>
<feature type="non-terminal residue" evidence="8">
    <location>
        <position position="1"/>
    </location>
</feature>
<feature type="domain" description="Gcp-like" evidence="7">
    <location>
        <begin position="8"/>
        <end position="191"/>
    </location>
</feature>
<accession>A0A382L9L7</accession>
<evidence type="ECO:0000313" key="8">
    <source>
        <dbReference type="EMBL" id="SVC32505.1"/>
    </source>
</evidence>
<evidence type="ECO:0000256" key="5">
    <source>
        <dbReference type="ARBA" id="ARBA00023315"/>
    </source>
</evidence>
<dbReference type="GO" id="GO:0046872">
    <property type="term" value="F:metal ion binding"/>
    <property type="evidence" value="ECO:0007669"/>
    <property type="project" value="UniProtKB-KW"/>
</dbReference>
<evidence type="ECO:0000259" key="7">
    <source>
        <dbReference type="Pfam" id="PF00814"/>
    </source>
</evidence>
<dbReference type="PROSITE" id="PS01016">
    <property type="entry name" value="GLYCOPROTEASE"/>
    <property type="match status" value="1"/>
</dbReference>
<dbReference type="GO" id="GO:0006400">
    <property type="term" value="P:tRNA modification"/>
    <property type="evidence" value="ECO:0007669"/>
    <property type="project" value="UniProtKB-ARBA"/>
</dbReference>
<comment type="catalytic activity">
    <reaction evidence="6">
        <text>L-threonylcarbamoyladenylate + adenosine(37) in tRNA = N(6)-L-threonylcarbamoyladenosine(37) in tRNA + AMP + H(+)</text>
        <dbReference type="Rhea" id="RHEA:37059"/>
        <dbReference type="Rhea" id="RHEA-COMP:10162"/>
        <dbReference type="Rhea" id="RHEA-COMP:10163"/>
        <dbReference type="ChEBI" id="CHEBI:15378"/>
        <dbReference type="ChEBI" id="CHEBI:73682"/>
        <dbReference type="ChEBI" id="CHEBI:74411"/>
        <dbReference type="ChEBI" id="CHEBI:74418"/>
        <dbReference type="ChEBI" id="CHEBI:456215"/>
        <dbReference type="EC" id="2.3.1.234"/>
    </reaction>
</comment>
<dbReference type="PRINTS" id="PR00789">
    <property type="entry name" value="OSIALOPTASE"/>
</dbReference>
<dbReference type="InterPro" id="IPR043129">
    <property type="entry name" value="ATPase_NBD"/>
</dbReference>
<keyword evidence="3" id="KW-0819">tRNA processing</keyword>
<dbReference type="PANTHER" id="PTHR11735:SF6">
    <property type="entry name" value="TRNA N6-ADENOSINE THREONYLCARBAMOYLTRANSFERASE, MITOCHONDRIAL"/>
    <property type="match status" value="1"/>
</dbReference>
<dbReference type="Pfam" id="PF00814">
    <property type="entry name" value="TsaD"/>
    <property type="match status" value="1"/>
</dbReference>
<evidence type="ECO:0000256" key="1">
    <source>
        <dbReference type="ARBA" id="ARBA00012156"/>
    </source>
</evidence>
<dbReference type="SUPFAM" id="SSF53067">
    <property type="entry name" value="Actin-like ATPase domain"/>
    <property type="match status" value="2"/>
</dbReference>
<keyword evidence="2" id="KW-0808">Transferase</keyword>
<dbReference type="InterPro" id="IPR017861">
    <property type="entry name" value="KAE1/TsaD"/>
</dbReference>
<evidence type="ECO:0000256" key="2">
    <source>
        <dbReference type="ARBA" id="ARBA00022679"/>
    </source>
</evidence>
<gene>
    <name evidence="8" type="ORF">METZ01_LOCUS285359</name>
</gene>
<dbReference type="GO" id="GO:0061711">
    <property type="term" value="F:tRNA N(6)-L-threonylcarbamoyladenine synthase activity"/>
    <property type="evidence" value="ECO:0007669"/>
    <property type="project" value="UniProtKB-EC"/>
</dbReference>
<dbReference type="PANTHER" id="PTHR11735">
    <property type="entry name" value="TRNA N6-ADENOSINE THREONYLCARBAMOYLTRANSFERASE"/>
    <property type="match status" value="1"/>
</dbReference>
<dbReference type="EC" id="2.3.1.234" evidence="1"/>